<accession>A0A840STM5</accession>
<dbReference type="Pfam" id="PF13416">
    <property type="entry name" value="SBP_bac_8"/>
    <property type="match status" value="1"/>
</dbReference>
<dbReference type="EMBL" id="JACHFM010000004">
    <property type="protein sequence ID" value="MBB5223865.1"/>
    <property type="molecule type" value="Genomic_DNA"/>
</dbReference>
<proteinExistence type="predicted"/>
<evidence type="ECO:0000256" key="1">
    <source>
        <dbReference type="ARBA" id="ARBA00022729"/>
    </source>
</evidence>
<evidence type="ECO:0000313" key="4">
    <source>
        <dbReference type="Proteomes" id="UP000549457"/>
    </source>
</evidence>
<dbReference type="Gene3D" id="3.40.190.10">
    <property type="entry name" value="Periplasmic binding protein-like II"/>
    <property type="match status" value="2"/>
</dbReference>
<reference evidence="3 4" key="1">
    <citation type="submission" date="2020-08" db="EMBL/GenBank/DDBJ databases">
        <title>Genomic Encyclopedia of Type Strains, Phase IV (KMG-IV): sequencing the most valuable type-strain genomes for metagenomic binning, comparative biology and taxonomic classification.</title>
        <authorList>
            <person name="Goeker M."/>
        </authorList>
    </citation>
    <scope>NUCLEOTIDE SEQUENCE [LARGE SCALE GENOMIC DNA]</scope>
    <source>
        <strain evidence="3 4">DSM 101730</strain>
    </source>
</reference>
<feature type="chain" id="PRO_5032876217" evidence="2">
    <location>
        <begin position="22"/>
        <end position="378"/>
    </location>
</feature>
<evidence type="ECO:0000256" key="2">
    <source>
        <dbReference type="SAM" id="SignalP"/>
    </source>
</evidence>
<gene>
    <name evidence="3" type="ORF">HNP73_003819</name>
</gene>
<protein>
    <submittedName>
        <fullName evidence="3">Putative spermidine/putrescine transport system substrate-binding protein</fullName>
    </submittedName>
</protein>
<comment type="caution">
    <text evidence="3">The sequence shown here is derived from an EMBL/GenBank/DDBJ whole genome shotgun (WGS) entry which is preliminary data.</text>
</comment>
<dbReference type="AlphaFoldDB" id="A0A840STM5"/>
<dbReference type="PANTHER" id="PTHR30222:SF2">
    <property type="entry name" value="ABC TRANSPORTER SUBSTRATE-BINDING PROTEIN"/>
    <property type="match status" value="1"/>
</dbReference>
<dbReference type="RefSeq" id="WP_184153613.1">
    <property type="nucleotide sequence ID" value="NZ_JACHFM010000004.1"/>
</dbReference>
<evidence type="ECO:0000313" key="3">
    <source>
        <dbReference type="EMBL" id="MBB5223865.1"/>
    </source>
</evidence>
<dbReference type="PANTHER" id="PTHR30222">
    <property type="entry name" value="SPERMIDINE/PUTRESCINE-BINDING PERIPLASMIC PROTEIN"/>
    <property type="match status" value="1"/>
</dbReference>
<organism evidence="3 4">
    <name type="scientific">Amaricoccus macauensis</name>
    <dbReference type="NCBI Taxonomy" id="57001"/>
    <lineage>
        <taxon>Bacteria</taxon>
        <taxon>Pseudomonadati</taxon>
        <taxon>Pseudomonadota</taxon>
        <taxon>Alphaproteobacteria</taxon>
        <taxon>Rhodobacterales</taxon>
        <taxon>Paracoccaceae</taxon>
        <taxon>Amaricoccus</taxon>
    </lineage>
</organism>
<keyword evidence="1 2" id="KW-0732">Signal</keyword>
<dbReference type="InterPro" id="IPR006059">
    <property type="entry name" value="SBP"/>
</dbReference>
<feature type="signal peptide" evidence="2">
    <location>
        <begin position="1"/>
        <end position="21"/>
    </location>
</feature>
<name>A0A840STM5_9RHOB</name>
<sequence>MKLIQLLGATALATMPAAALLAQDAAEVPPCENCSDTMTLVSWGGAYQAMQQNAYVKPYIDATGVKVVWDESASEGVAKLRAMNEAGNVTWDVIDLLAADGIRLCDEGLIEEVPFDEWLAPAPDGTPASEDLGKNIVSDCHIPTNLYSTTFGYRTDVAAWNGKTPEDICAIFDLETFPGKRALEKRPIGNLEWALICSGVPADQVYDALETDEGVDKALAKLGTIKDQTVWWSAGAETPQLLADGEVVIGSTYNGRLFSLIAEQHQPVAMLWDYEVLDIDGLVVPVDLPEERLNRVKHFLRFATDTQHLADQSKYISYGPSRASSQPLVGKHVDLGIEMGPELPTAPENSKTAFVFNYTWWADHRDELDGRFQGWLGQ</sequence>
<dbReference type="SUPFAM" id="SSF53850">
    <property type="entry name" value="Periplasmic binding protein-like II"/>
    <property type="match status" value="1"/>
</dbReference>
<dbReference type="Proteomes" id="UP000549457">
    <property type="component" value="Unassembled WGS sequence"/>
</dbReference>
<keyword evidence="4" id="KW-1185">Reference proteome</keyword>